<dbReference type="GO" id="GO:0005886">
    <property type="term" value="C:plasma membrane"/>
    <property type="evidence" value="ECO:0007669"/>
    <property type="project" value="UniProtKB-SubCell"/>
</dbReference>
<evidence type="ECO:0000256" key="6">
    <source>
        <dbReference type="ARBA" id="ARBA00038076"/>
    </source>
</evidence>
<feature type="transmembrane region" description="Helical" evidence="7">
    <location>
        <begin position="700"/>
        <end position="722"/>
    </location>
</feature>
<name>A0A7W8E884_9BACT</name>
<dbReference type="EMBL" id="JACHIO010000002">
    <property type="protein sequence ID" value="MBB5062254.1"/>
    <property type="molecule type" value="Genomic_DNA"/>
</dbReference>
<dbReference type="AlphaFoldDB" id="A0A7W8E884"/>
<dbReference type="GO" id="GO:0022857">
    <property type="term" value="F:transmembrane transporter activity"/>
    <property type="evidence" value="ECO:0007669"/>
    <property type="project" value="TreeGrafter"/>
</dbReference>
<evidence type="ECO:0000256" key="7">
    <source>
        <dbReference type="SAM" id="Phobius"/>
    </source>
</evidence>
<protein>
    <submittedName>
        <fullName evidence="10">Putative permease</fullName>
    </submittedName>
</protein>
<keyword evidence="5 7" id="KW-0472">Membrane</keyword>
<keyword evidence="4 7" id="KW-1133">Transmembrane helix</keyword>
<accession>A0A7W8E884</accession>
<feature type="domain" description="MacB-like periplasmic core" evidence="9">
    <location>
        <begin position="507"/>
        <end position="655"/>
    </location>
</feature>
<dbReference type="Pfam" id="PF12704">
    <property type="entry name" value="MacB_PCD"/>
    <property type="match status" value="2"/>
</dbReference>
<dbReference type="PANTHER" id="PTHR30572">
    <property type="entry name" value="MEMBRANE COMPONENT OF TRANSPORTER-RELATED"/>
    <property type="match status" value="1"/>
</dbReference>
<feature type="transmembrane region" description="Helical" evidence="7">
    <location>
        <begin position="330"/>
        <end position="354"/>
    </location>
</feature>
<reference evidence="10 11" key="1">
    <citation type="submission" date="2020-08" db="EMBL/GenBank/DDBJ databases">
        <title>Genomic Encyclopedia of Type Strains, Phase IV (KMG-V): Genome sequencing to study the core and pangenomes of soil and plant-associated prokaryotes.</title>
        <authorList>
            <person name="Whitman W."/>
        </authorList>
    </citation>
    <scope>NUCLEOTIDE SEQUENCE [LARGE SCALE GENOMIC DNA]</scope>
    <source>
        <strain evidence="10 11">X5P3</strain>
    </source>
</reference>
<keyword evidence="3 7" id="KW-0812">Transmembrane</keyword>
<dbReference type="Pfam" id="PF02687">
    <property type="entry name" value="FtsX"/>
    <property type="match status" value="2"/>
</dbReference>
<feature type="domain" description="ABC3 transporter permease C-terminal" evidence="8">
    <location>
        <begin position="285"/>
        <end position="392"/>
    </location>
</feature>
<evidence type="ECO:0000256" key="5">
    <source>
        <dbReference type="ARBA" id="ARBA00023136"/>
    </source>
</evidence>
<feature type="domain" description="ABC3 transporter permease C-terminal" evidence="8">
    <location>
        <begin position="701"/>
        <end position="813"/>
    </location>
</feature>
<keyword evidence="2" id="KW-1003">Cell membrane</keyword>
<dbReference type="Proteomes" id="UP000584867">
    <property type="component" value="Unassembled WGS sequence"/>
</dbReference>
<gene>
    <name evidence="10" type="ORF">HDF15_000581</name>
</gene>
<dbReference type="PANTHER" id="PTHR30572:SF4">
    <property type="entry name" value="ABC TRANSPORTER PERMEASE YTRF"/>
    <property type="match status" value="1"/>
</dbReference>
<feature type="transmembrane region" description="Helical" evidence="7">
    <location>
        <begin position="742"/>
        <end position="766"/>
    </location>
</feature>
<evidence type="ECO:0000259" key="9">
    <source>
        <dbReference type="Pfam" id="PF12704"/>
    </source>
</evidence>
<evidence type="ECO:0000256" key="2">
    <source>
        <dbReference type="ARBA" id="ARBA00022475"/>
    </source>
</evidence>
<proteinExistence type="inferred from homology"/>
<dbReference type="PROSITE" id="PS51257">
    <property type="entry name" value="PROKAR_LIPOPROTEIN"/>
    <property type="match status" value="1"/>
</dbReference>
<sequence>MNFTSRANKYLHQLRGFLLVIVSIAAALACGVVVWSIAMTYLFKPVPFPRPDTLVMGWLQLPGSDDRVTFSPGIFNDYAGRQRSFDKLAIFETRFFDTQGSDGAQRIPALRTSTNLFDLLESHPLAGRLFARSDEQAGAPPVVLLTSSYWRSRYGGLTSAIGKTIELDRQRYEIVGVLPDNFSFPLVGFPENNVPAKVVVPAAFSQEEATTRSAMFEYSLLGRLRAGVTIDQAQSEASTIVANLHQDYISTGGDQTNQQPNGITLSSLKETVTASERRPIQLLLAASALLLIIAGFNAATILLVRGLQQNKQYAIQVALGAGKRDFLHQAIAESSVISVTASVLGLVIGVVGLYSLNNYLSNLTPYWRVVPCAWWFVPLMFLVYMAVLSTTIYKISTVSMTVLGRRLFQEADMRVTGSKMVRLIQQICVSGQVALSVMLLLLSSILTKSLYNLRNADIGVAADHLYTATATLPRESYKSATAIREFYSSVLDGATGLPQTTQAGIGTDLPLDATETETVHAVDGHRASAREHIPVVRTWTTGDYLGTLHVRLIAGRLFSTAEQPQSLPAVVISESLATHLWGSTDVLGKTITVGPSVVLTVVGVVGDVKDSTVRLSATPHVYTPLIQEKAEMLEHPTWNGLRRMSVVLRSSADSSLLDSNLKGIIARLDRGLVVTDLVSVSSEIKRAALPESFMTIGTTALAAIAFALALVGEYSLTSFAAVQRKKEMGIRIALGARRGNILALSARFALLSALVGVSTGVILALACDHLVKSFVFGIQVNDPLTYVIIAICSLCAVAIAAAIPSVRSSRIDPMEALKSI</sequence>
<feature type="transmembrane region" description="Helical" evidence="7">
    <location>
        <begin position="16"/>
        <end position="43"/>
    </location>
</feature>
<evidence type="ECO:0000256" key="3">
    <source>
        <dbReference type="ARBA" id="ARBA00022692"/>
    </source>
</evidence>
<dbReference type="InterPro" id="IPR050250">
    <property type="entry name" value="Macrolide_Exporter_MacB"/>
</dbReference>
<feature type="transmembrane region" description="Helical" evidence="7">
    <location>
        <begin position="282"/>
        <end position="304"/>
    </location>
</feature>
<comment type="subcellular location">
    <subcellularLocation>
        <location evidence="1">Cell membrane</location>
        <topology evidence="1">Multi-pass membrane protein</topology>
    </subcellularLocation>
</comment>
<dbReference type="RefSeq" id="WP_184252744.1">
    <property type="nucleotide sequence ID" value="NZ_JACHIO010000002.1"/>
</dbReference>
<evidence type="ECO:0000256" key="4">
    <source>
        <dbReference type="ARBA" id="ARBA00022989"/>
    </source>
</evidence>
<feature type="domain" description="MacB-like periplasmic core" evidence="9">
    <location>
        <begin position="98"/>
        <end position="238"/>
    </location>
</feature>
<evidence type="ECO:0000256" key="1">
    <source>
        <dbReference type="ARBA" id="ARBA00004651"/>
    </source>
</evidence>
<dbReference type="InterPro" id="IPR025857">
    <property type="entry name" value="MacB_PCD"/>
</dbReference>
<evidence type="ECO:0000313" key="10">
    <source>
        <dbReference type="EMBL" id="MBB5062254.1"/>
    </source>
</evidence>
<organism evidence="10 11">
    <name type="scientific">Granulicella mallensis</name>
    <dbReference type="NCBI Taxonomy" id="940614"/>
    <lineage>
        <taxon>Bacteria</taxon>
        <taxon>Pseudomonadati</taxon>
        <taxon>Acidobacteriota</taxon>
        <taxon>Terriglobia</taxon>
        <taxon>Terriglobales</taxon>
        <taxon>Acidobacteriaceae</taxon>
        <taxon>Granulicella</taxon>
    </lineage>
</organism>
<evidence type="ECO:0000313" key="11">
    <source>
        <dbReference type="Proteomes" id="UP000584867"/>
    </source>
</evidence>
<feature type="transmembrane region" description="Helical" evidence="7">
    <location>
        <begin position="786"/>
        <end position="806"/>
    </location>
</feature>
<comment type="similarity">
    <text evidence="6">Belongs to the ABC-4 integral membrane protein family.</text>
</comment>
<evidence type="ECO:0000259" key="8">
    <source>
        <dbReference type="Pfam" id="PF02687"/>
    </source>
</evidence>
<comment type="caution">
    <text evidence="10">The sequence shown here is derived from an EMBL/GenBank/DDBJ whole genome shotgun (WGS) entry which is preliminary data.</text>
</comment>
<feature type="transmembrane region" description="Helical" evidence="7">
    <location>
        <begin position="374"/>
        <end position="396"/>
    </location>
</feature>
<dbReference type="InterPro" id="IPR003838">
    <property type="entry name" value="ABC3_permease_C"/>
</dbReference>
<feature type="transmembrane region" description="Helical" evidence="7">
    <location>
        <begin position="423"/>
        <end position="446"/>
    </location>
</feature>